<dbReference type="SMART" id="SM00474">
    <property type="entry name" value="35EXOc"/>
    <property type="match status" value="1"/>
</dbReference>
<keyword evidence="2 6" id="KW-0819">tRNA processing</keyword>
<dbReference type="Gene3D" id="1.10.150.80">
    <property type="entry name" value="HRDC domain"/>
    <property type="match status" value="2"/>
</dbReference>
<comment type="catalytic activity">
    <reaction evidence="6">
        <text>Exonucleolytic cleavage that removes extra residues from the 3'-terminus of tRNA to produce 5'-mononucleotides.</text>
        <dbReference type="EC" id="3.1.13.5"/>
    </reaction>
</comment>
<evidence type="ECO:0000256" key="2">
    <source>
        <dbReference type="ARBA" id="ARBA00022694"/>
    </source>
</evidence>
<proteinExistence type="inferred from homology"/>
<name>A0ABV2A6F3_9GAMM</name>
<comment type="cofactor">
    <cofactor evidence="6">
        <name>a divalent metal cation</name>
        <dbReference type="ChEBI" id="CHEBI:60240"/>
    </cofactor>
</comment>
<evidence type="ECO:0000256" key="4">
    <source>
        <dbReference type="ARBA" id="ARBA00022801"/>
    </source>
</evidence>
<keyword evidence="3 6" id="KW-0540">Nuclease</keyword>
<dbReference type="InterPro" id="IPR006292">
    <property type="entry name" value="RNase_D"/>
</dbReference>
<dbReference type="InterPro" id="IPR012337">
    <property type="entry name" value="RNaseH-like_sf"/>
</dbReference>
<dbReference type="InterPro" id="IPR051086">
    <property type="entry name" value="RNase_D-like"/>
</dbReference>
<dbReference type="HAMAP" id="MF_01899">
    <property type="entry name" value="RNase_D"/>
    <property type="match status" value="1"/>
</dbReference>
<dbReference type="InterPro" id="IPR010997">
    <property type="entry name" value="HRDC-like_sf"/>
</dbReference>
<protein>
    <recommendedName>
        <fullName evidence="6">Ribonuclease D</fullName>
        <shortName evidence="6">RNase D</shortName>
        <ecNumber evidence="6">3.1.13.5</ecNumber>
    </recommendedName>
</protein>
<dbReference type="CDD" id="cd06142">
    <property type="entry name" value="RNaseD_exo"/>
    <property type="match status" value="1"/>
</dbReference>
<dbReference type="SUPFAM" id="SSF47819">
    <property type="entry name" value="HRDC-like"/>
    <property type="match status" value="2"/>
</dbReference>
<evidence type="ECO:0000256" key="3">
    <source>
        <dbReference type="ARBA" id="ARBA00022722"/>
    </source>
</evidence>
<sequence length="373" mass="41483">MNRRPQRMIQTLIAEPDALSRAIENWASSPFLAVDTEFVRVDTYYPKLCLVQVKAQACAAADLIDATALPSLDSLLDVLYAPQRVKLFHAAGQDLEILVRLRGAVPQPIFDTQIAATLLGYGDQIGYAALIEKRLGITLDKRLSRTDWARRPLKPAELAYAAADVEHLAAIYPALQAELHARGRIGWLAEDCVRLCDPAQYRIRPEDAWQRLRGLSRLSPREQTIAVALACWREEEAQRRDRPRKWILDDEALYCLAQRQPQTRAALDALAVLPPKTLERHGEALLAVLDTALRTPERVYAQDDAFSDADKRLLKALQAHVAACAAELELPASYLAPRADLARLVRAGADADVNVLRGWRREVCGSGLLALLP</sequence>
<reference evidence="8 9" key="1">
    <citation type="submission" date="2024-06" db="EMBL/GenBank/DDBJ databases">
        <authorList>
            <person name="Li Z."/>
            <person name="Jiang Y."/>
        </authorList>
    </citation>
    <scope>NUCLEOTIDE SEQUENCE [LARGE SCALE GENOMIC DNA]</scope>
    <source>
        <strain evidence="8 9">HSW-8</strain>
    </source>
</reference>
<keyword evidence="4 6" id="KW-0378">Hydrolase</keyword>
<dbReference type="InterPro" id="IPR044876">
    <property type="entry name" value="HRDC_dom_sf"/>
</dbReference>
<evidence type="ECO:0000256" key="6">
    <source>
        <dbReference type="HAMAP-Rule" id="MF_01899"/>
    </source>
</evidence>
<gene>
    <name evidence="6 8" type="primary">rnd</name>
    <name evidence="8" type="ORF">ABSH63_02225</name>
</gene>
<keyword evidence="5 6" id="KW-0269">Exonuclease</keyword>
<dbReference type="SUPFAM" id="SSF53098">
    <property type="entry name" value="Ribonuclease H-like"/>
    <property type="match status" value="1"/>
</dbReference>
<dbReference type="InterPro" id="IPR002121">
    <property type="entry name" value="HRDC_dom"/>
</dbReference>
<dbReference type="NCBIfam" id="TIGR01388">
    <property type="entry name" value="rnd"/>
    <property type="match status" value="1"/>
</dbReference>
<keyword evidence="9" id="KW-1185">Reference proteome</keyword>
<dbReference type="Pfam" id="PF00570">
    <property type="entry name" value="HRDC"/>
    <property type="match status" value="1"/>
</dbReference>
<evidence type="ECO:0000313" key="8">
    <source>
        <dbReference type="EMBL" id="MES0872833.1"/>
    </source>
</evidence>
<dbReference type="Pfam" id="PF01612">
    <property type="entry name" value="DNA_pol_A_exo1"/>
    <property type="match status" value="1"/>
</dbReference>
<accession>A0ABV2A6F3</accession>
<keyword evidence="1 6" id="KW-0963">Cytoplasm</keyword>
<dbReference type="PANTHER" id="PTHR47649">
    <property type="entry name" value="RIBONUCLEASE D"/>
    <property type="match status" value="1"/>
</dbReference>
<dbReference type="InterPro" id="IPR002562">
    <property type="entry name" value="3'-5'_exonuclease_dom"/>
</dbReference>
<comment type="caution">
    <text evidence="8">The sequence shown here is derived from an EMBL/GenBank/DDBJ whole genome shotgun (WGS) entry which is preliminary data.</text>
</comment>
<dbReference type="Proteomes" id="UP001465331">
    <property type="component" value="Unassembled WGS sequence"/>
</dbReference>
<comment type="similarity">
    <text evidence="6">Belongs to the RNase D family.</text>
</comment>
<organism evidence="8 9">
    <name type="scientific">Sinimarinibacterium thermocellulolyticum</name>
    <dbReference type="NCBI Taxonomy" id="3170016"/>
    <lineage>
        <taxon>Bacteria</taxon>
        <taxon>Pseudomonadati</taxon>
        <taxon>Pseudomonadota</taxon>
        <taxon>Gammaproteobacteria</taxon>
        <taxon>Nevskiales</taxon>
        <taxon>Nevskiaceae</taxon>
        <taxon>Sinimarinibacterium</taxon>
    </lineage>
</organism>
<dbReference type="PANTHER" id="PTHR47649:SF1">
    <property type="entry name" value="RIBONUCLEASE D"/>
    <property type="match status" value="1"/>
</dbReference>
<evidence type="ECO:0000256" key="1">
    <source>
        <dbReference type="ARBA" id="ARBA00022490"/>
    </source>
</evidence>
<dbReference type="Gene3D" id="3.30.420.10">
    <property type="entry name" value="Ribonuclease H-like superfamily/Ribonuclease H"/>
    <property type="match status" value="1"/>
</dbReference>
<dbReference type="InterPro" id="IPR036397">
    <property type="entry name" value="RNaseH_sf"/>
</dbReference>
<comment type="subcellular location">
    <subcellularLocation>
        <location evidence="6">Cytoplasm</location>
    </subcellularLocation>
</comment>
<dbReference type="RefSeq" id="WP_352887045.1">
    <property type="nucleotide sequence ID" value="NZ_JBEPIJ010000002.1"/>
</dbReference>
<feature type="domain" description="HRDC" evidence="7">
    <location>
        <begin position="219"/>
        <end position="299"/>
    </location>
</feature>
<evidence type="ECO:0000313" key="9">
    <source>
        <dbReference type="Proteomes" id="UP001465331"/>
    </source>
</evidence>
<evidence type="ECO:0000259" key="7">
    <source>
        <dbReference type="PROSITE" id="PS50967"/>
    </source>
</evidence>
<dbReference type="EMBL" id="JBEPIJ010000002">
    <property type="protein sequence ID" value="MES0872833.1"/>
    <property type="molecule type" value="Genomic_DNA"/>
</dbReference>
<comment type="function">
    <text evidence="6">Exonuclease involved in the 3' processing of various precursor tRNAs. Initiates hydrolysis at the 3'-terminus of an RNA molecule and releases 5'-mononucleotides.</text>
</comment>
<evidence type="ECO:0000256" key="5">
    <source>
        <dbReference type="ARBA" id="ARBA00022839"/>
    </source>
</evidence>
<dbReference type="SMART" id="SM00341">
    <property type="entry name" value="HRDC"/>
    <property type="match status" value="1"/>
</dbReference>
<dbReference type="PROSITE" id="PS50967">
    <property type="entry name" value="HRDC"/>
    <property type="match status" value="1"/>
</dbReference>
<dbReference type="EC" id="3.1.13.5" evidence="6"/>
<dbReference type="GO" id="GO:0033890">
    <property type="term" value="F:ribonuclease D activity"/>
    <property type="evidence" value="ECO:0007669"/>
    <property type="project" value="UniProtKB-EC"/>
</dbReference>